<organism evidence="1 2">
    <name type="scientific">Proteus phage vB_PmiM_Pm5461</name>
    <dbReference type="NCBI Taxonomy" id="1636250"/>
    <lineage>
        <taxon>Viruses</taxon>
        <taxon>Duplodnaviria</taxon>
        <taxon>Heunggongvirae</taxon>
        <taxon>Uroviricota</taxon>
        <taxon>Caudoviricetes</taxon>
        <taxon>Pantevenvirales</taxon>
        <taxon>Straboviridae</taxon>
        <taxon>Bragavirus</taxon>
        <taxon>Bragavirus pm5461</taxon>
    </lineage>
</organism>
<evidence type="ECO:0000313" key="1">
    <source>
        <dbReference type="EMBL" id="AKA62086.1"/>
    </source>
</evidence>
<name>A0A0G2SSM6_9CAUD</name>
<dbReference type="Proteomes" id="UP000202749">
    <property type="component" value="Segment"/>
</dbReference>
<accession>A0A0G2SSM6</accession>
<sequence>MIKFICEIFMYVNKTDNSIEISNNDFYEINESEWVVLTETISLEYKKIRNKNRPINLVSSIKFNFGSKYIILHTPSFYIYGKSPNKTNTDKILTHYKTKLNKLVKYLDTWKDYAESKSEICIKEFLTDDQNTKHFSSAISIVSYLNSENKELLYMFSLASCDKKIMICYNIENSIKLASILSSFIQNHIRKIDQYYN</sequence>
<dbReference type="GeneID" id="26622768"/>
<dbReference type="EMBL" id="KP890823">
    <property type="protein sequence ID" value="AKA62086.1"/>
    <property type="molecule type" value="Genomic_DNA"/>
</dbReference>
<dbReference type="KEGG" id="vg:26622768"/>
<keyword evidence="2" id="KW-1185">Reference proteome</keyword>
<protein>
    <submittedName>
        <fullName evidence="1">Uncharacterized protein</fullName>
    </submittedName>
</protein>
<dbReference type="RefSeq" id="YP_009195642.1">
    <property type="nucleotide sequence ID" value="NC_028762.1"/>
</dbReference>
<reference evidence="1 2" key="1">
    <citation type="submission" date="2015-03" db="EMBL/GenBank/DDBJ databases">
        <authorList>
            <person name="Melo L.D.R."/>
            <person name="Veiga P."/>
            <person name="Cerca N."/>
            <person name="Kropinski A.M."/>
            <person name="Azeredo J."/>
            <person name="Almeida C."/>
            <person name="Sillankorva S."/>
        </authorList>
    </citation>
    <scope>NUCLEOTIDE SEQUENCE [LARGE SCALE GENOMIC DNA]</scope>
</reference>
<evidence type="ECO:0000313" key="2">
    <source>
        <dbReference type="Proteomes" id="UP000202749"/>
    </source>
</evidence>
<proteinExistence type="predicted"/>
<gene>
    <name evidence="1" type="ORF">Pm5461_220</name>
</gene>